<evidence type="ECO:0000256" key="6">
    <source>
        <dbReference type="ARBA" id="ARBA00023136"/>
    </source>
</evidence>
<evidence type="ECO:0000256" key="8">
    <source>
        <dbReference type="SAM" id="Phobius"/>
    </source>
</evidence>
<comment type="similarity">
    <text evidence="2">Belongs to the polysaccharide synthase family.</text>
</comment>
<feature type="transmembrane region" description="Helical" evidence="8">
    <location>
        <begin position="301"/>
        <end position="319"/>
    </location>
</feature>
<keyword evidence="10" id="KW-1185">Reference proteome</keyword>
<proteinExistence type="inferred from homology"/>
<feature type="transmembrane region" description="Helical" evidence="8">
    <location>
        <begin position="54"/>
        <end position="72"/>
    </location>
</feature>
<keyword evidence="4 8" id="KW-0812">Transmembrane</keyword>
<evidence type="ECO:0000256" key="4">
    <source>
        <dbReference type="ARBA" id="ARBA00022692"/>
    </source>
</evidence>
<sequence>MPDPPRVTSDAPEIARPTTTFGRALSWSYLLSGGRVVVNLVVSLVLAALLGPEAYGLVAIALVYVFFVEMVVRQGLVAAIVQRPNLTNLHLDAAFWMTLAAMVVLIPITLVLSPWWAAVNGLPDLQAVVVGLSPLLIMKGLSVVPEALMRRQMEFRLLAIRANAAVLLGGAVGVGSAFAGAGYWALVAQQLAAAAVEVALLWVVSDWRPHPRFSRSAARELLGFSGHSALAGFGVFLYQRADALLIGLFFGPIAVGLYRMALRFTEMVLELTTGAMMTTSLSELSRYQENPHAFRDRALSIIRLGTTITVPMLGVLAVCSEPLMRLIGPEWAAAAGPMKLLCALGVTLAFATYTGPLLQAMGRPGVLAATTWVAGLLSAASFIIPGLLLQGTGTQEQVLGIAGSRLLTFTAMTVLILFPLWRKTIGLSVRDVLKSVVPVLAATTLGASVAWLISTTSPFTGGNAWMSAIVVAALAVVVIGGTAVLFEPLARRPFTVLWPTVFKPKSTGRHRRGRATGPVHTPGVTSGGP</sequence>
<feature type="transmembrane region" description="Helical" evidence="8">
    <location>
        <begin position="465"/>
        <end position="486"/>
    </location>
</feature>
<dbReference type="InterPro" id="IPR050833">
    <property type="entry name" value="Poly_Biosynth_Transport"/>
</dbReference>
<feature type="region of interest" description="Disordered" evidence="7">
    <location>
        <begin position="506"/>
        <end position="529"/>
    </location>
</feature>
<dbReference type="PANTHER" id="PTHR30250">
    <property type="entry name" value="PST FAMILY PREDICTED COLANIC ACID TRANSPORTER"/>
    <property type="match status" value="1"/>
</dbReference>
<feature type="transmembrane region" description="Helical" evidence="8">
    <location>
        <begin position="365"/>
        <end position="389"/>
    </location>
</feature>
<feature type="transmembrane region" description="Helical" evidence="8">
    <location>
        <begin position="432"/>
        <end position="453"/>
    </location>
</feature>
<dbReference type="Pfam" id="PF13440">
    <property type="entry name" value="Polysacc_synt_3"/>
    <property type="match status" value="1"/>
</dbReference>
<keyword evidence="3" id="KW-1003">Cell membrane</keyword>
<evidence type="ECO:0000256" key="5">
    <source>
        <dbReference type="ARBA" id="ARBA00022989"/>
    </source>
</evidence>
<organism evidence="9 10">
    <name type="scientific">Phytoactinopolyspora halotolerans</name>
    <dbReference type="NCBI Taxonomy" id="1981512"/>
    <lineage>
        <taxon>Bacteria</taxon>
        <taxon>Bacillati</taxon>
        <taxon>Actinomycetota</taxon>
        <taxon>Actinomycetes</taxon>
        <taxon>Jiangellales</taxon>
        <taxon>Jiangellaceae</taxon>
        <taxon>Phytoactinopolyspora</taxon>
    </lineage>
</organism>
<dbReference type="PANTHER" id="PTHR30250:SF10">
    <property type="entry name" value="LIPOPOLYSACCHARIDE BIOSYNTHESIS PROTEIN WZXC"/>
    <property type="match status" value="1"/>
</dbReference>
<evidence type="ECO:0000256" key="7">
    <source>
        <dbReference type="SAM" id="MobiDB-lite"/>
    </source>
</evidence>
<gene>
    <name evidence="9" type="ORF">G1H10_05470</name>
</gene>
<name>A0A6L9S537_9ACTN</name>
<evidence type="ECO:0000313" key="9">
    <source>
        <dbReference type="EMBL" id="NED99611.1"/>
    </source>
</evidence>
<feature type="transmembrane region" description="Helical" evidence="8">
    <location>
        <begin position="401"/>
        <end position="420"/>
    </location>
</feature>
<feature type="transmembrane region" description="Helical" evidence="8">
    <location>
        <begin position="125"/>
        <end position="144"/>
    </location>
</feature>
<feature type="transmembrane region" description="Helical" evidence="8">
    <location>
        <begin position="165"/>
        <end position="185"/>
    </location>
</feature>
<dbReference type="RefSeq" id="WP_163733841.1">
    <property type="nucleotide sequence ID" value="NZ_JAAGOA010000003.1"/>
</dbReference>
<dbReference type="EMBL" id="JAAGOA010000003">
    <property type="protein sequence ID" value="NED99611.1"/>
    <property type="molecule type" value="Genomic_DNA"/>
</dbReference>
<keyword evidence="5 8" id="KW-1133">Transmembrane helix</keyword>
<dbReference type="AlphaFoldDB" id="A0A6L9S537"/>
<reference evidence="9 10" key="1">
    <citation type="submission" date="2020-02" db="EMBL/GenBank/DDBJ databases">
        <authorList>
            <person name="Li X.-J."/>
            <person name="Han X.-M."/>
        </authorList>
    </citation>
    <scope>NUCLEOTIDE SEQUENCE [LARGE SCALE GENOMIC DNA]</scope>
    <source>
        <strain evidence="9 10">CCTCC AB 2017055</strain>
    </source>
</reference>
<dbReference type="Proteomes" id="UP000475214">
    <property type="component" value="Unassembled WGS sequence"/>
</dbReference>
<keyword evidence="6 8" id="KW-0472">Membrane</keyword>
<comment type="caution">
    <text evidence="9">The sequence shown here is derived from an EMBL/GenBank/DDBJ whole genome shotgun (WGS) entry which is preliminary data.</text>
</comment>
<dbReference type="GO" id="GO:0005886">
    <property type="term" value="C:plasma membrane"/>
    <property type="evidence" value="ECO:0007669"/>
    <property type="project" value="UniProtKB-SubCell"/>
</dbReference>
<dbReference type="CDD" id="cd13127">
    <property type="entry name" value="MATE_tuaB_like"/>
    <property type="match status" value="1"/>
</dbReference>
<feature type="transmembrane region" description="Helical" evidence="8">
    <location>
        <begin position="331"/>
        <end position="353"/>
    </location>
</feature>
<feature type="transmembrane region" description="Helical" evidence="8">
    <location>
        <begin position="29"/>
        <end position="48"/>
    </location>
</feature>
<feature type="transmembrane region" description="Helical" evidence="8">
    <location>
        <begin position="244"/>
        <end position="262"/>
    </location>
</feature>
<evidence type="ECO:0000256" key="2">
    <source>
        <dbReference type="ARBA" id="ARBA00007430"/>
    </source>
</evidence>
<comment type="subcellular location">
    <subcellularLocation>
        <location evidence="1">Cell membrane</location>
        <topology evidence="1">Multi-pass membrane protein</topology>
    </subcellularLocation>
</comment>
<accession>A0A6L9S537</accession>
<evidence type="ECO:0000313" key="10">
    <source>
        <dbReference type="Proteomes" id="UP000475214"/>
    </source>
</evidence>
<protein>
    <submittedName>
        <fullName evidence="9">Lipopolysaccharide biosynthesis protein</fullName>
    </submittedName>
</protein>
<evidence type="ECO:0000256" key="3">
    <source>
        <dbReference type="ARBA" id="ARBA00022475"/>
    </source>
</evidence>
<feature type="transmembrane region" description="Helical" evidence="8">
    <location>
        <begin position="93"/>
        <end position="119"/>
    </location>
</feature>
<evidence type="ECO:0000256" key="1">
    <source>
        <dbReference type="ARBA" id="ARBA00004651"/>
    </source>
</evidence>